<gene>
    <name evidence="2" type="ORF">MIND_00067800</name>
</gene>
<evidence type="ECO:0000256" key="1">
    <source>
        <dbReference type="SAM" id="MobiDB-lite"/>
    </source>
</evidence>
<accession>A0A8H6TDL7</accession>
<comment type="caution">
    <text evidence="2">The sequence shown here is derived from an EMBL/GenBank/DDBJ whole genome shotgun (WGS) entry which is preliminary data.</text>
</comment>
<dbReference type="RefSeq" id="XP_037225548.1">
    <property type="nucleotide sequence ID" value="XM_037357638.1"/>
</dbReference>
<reference evidence="2" key="1">
    <citation type="submission" date="2020-05" db="EMBL/GenBank/DDBJ databases">
        <title>Mycena genomes resolve the evolution of fungal bioluminescence.</title>
        <authorList>
            <person name="Tsai I.J."/>
        </authorList>
    </citation>
    <scope>NUCLEOTIDE SEQUENCE</scope>
    <source>
        <strain evidence="2">171206Taipei</strain>
    </source>
</reference>
<evidence type="ECO:0000313" key="2">
    <source>
        <dbReference type="EMBL" id="KAF7315525.1"/>
    </source>
</evidence>
<dbReference type="GeneID" id="59340154"/>
<name>A0A8H6TDL7_9AGAR</name>
<feature type="region of interest" description="Disordered" evidence="1">
    <location>
        <begin position="1"/>
        <end position="63"/>
    </location>
</feature>
<evidence type="ECO:0000313" key="3">
    <source>
        <dbReference type="Proteomes" id="UP000636479"/>
    </source>
</evidence>
<organism evidence="2 3">
    <name type="scientific">Mycena indigotica</name>
    <dbReference type="NCBI Taxonomy" id="2126181"/>
    <lineage>
        <taxon>Eukaryota</taxon>
        <taxon>Fungi</taxon>
        <taxon>Dikarya</taxon>
        <taxon>Basidiomycota</taxon>
        <taxon>Agaricomycotina</taxon>
        <taxon>Agaricomycetes</taxon>
        <taxon>Agaricomycetidae</taxon>
        <taxon>Agaricales</taxon>
        <taxon>Marasmiineae</taxon>
        <taxon>Mycenaceae</taxon>
        <taxon>Mycena</taxon>
    </lineage>
</organism>
<dbReference type="EMBL" id="JACAZF010000001">
    <property type="protein sequence ID" value="KAF7315525.1"/>
    <property type="molecule type" value="Genomic_DNA"/>
</dbReference>
<proteinExistence type="predicted"/>
<protein>
    <submittedName>
        <fullName evidence="2">Uncharacterized protein</fullName>
    </submittedName>
</protein>
<keyword evidence="3" id="KW-1185">Reference proteome</keyword>
<dbReference type="Proteomes" id="UP000636479">
    <property type="component" value="Unassembled WGS sequence"/>
</dbReference>
<dbReference type="AlphaFoldDB" id="A0A8H6TDL7"/>
<sequence length="171" mass="19131">MSFVSIPVPDKLKPSPTKKRKKGCREPTIEEDADEVASGSESSEDESLEAHTMSFDDPEDAKSFYNAYRPRSSDEPDLWIFTAKDLSIMETLDRKLQKRPVSIREDLAGYYPGISSTMKLKLDYMSQHPEVSACGDAQTRIALVGENDDEQAIDHEEFESLDAAIVVDVPL</sequence>